<dbReference type="EMBL" id="VMRJ01000003">
    <property type="protein sequence ID" value="TVT40536.1"/>
    <property type="molecule type" value="Genomic_DNA"/>
</dbReference>
<feature type="transmembrane region" description="Helical" evidence="11">
    <location>
        <begin position="151"/>
        <end position="175"/>
    </location>
</feature>
<evidence type="ECO:0000256" key="11">
    <source>
        <dbReference type="SAM" id="Phobius"/>
    </source>
</evidence>
<evidence type="ECO:0000256" key="6">
    <source>
        <dbReference type="ARBA" id="ARBA00022692"/>
    </source>
</evidence>
<accession>A0A558BVI8</accession>
<evidence type="ECO:0000256" key="9">
    <source>
        <dbReference type="ARBA" id="ARBA00023012"/>
    </source>
</evidence>
<dbReference type="RefSeq" id="WP_144848583.1">
    <property type="nucleotide sequence ID" value="NZ_VMRJ01000003.1"/>
</dbReference>
<keyword evidence="9" id="KW-0902">Two-component regulatory system</keyword>
<dbReference type="FunFam" id="1.10.287.130:FF:000001">
    <property type="entry name" value="Two-component sensor histidine kinase"/>
    <property type="match status" value="1"/>
</dbReference>
<dbReference type="CDD" id="cd00082">
    <property type="entry name" value="HisKA"/>
    <property type="match status" value="1"/>
</dbReference>
<dbReference type="InterPro" id="IPR005467">
    <property type="entry name" value="His_kinase_dom"/>
</dbReference>
<evidence type="ECO:0000256" key="4">
    <source>
        <dbReference type="ARBA" id="ARBA00022553"/>
    </source>
</evidence>
<keyword evidence="10 11" id="KW-0472">Membrane</keyword>
<keyword evidence="15" id="KW-1185">Reference proteome</keyword>
<dbReference type="AlphaFoldDB" id="A0A558BVI8"/>
<sequence length="455" mass="50411">MTIRTRLAWQFTLLMGLLLTAGLGAVYYLSWHNTQRQYEQRLRERAHTAAALFLEADEQSLTSTNRARQRFLRTLHGEVIGIFDAADRLRFNTQADNAFTPALLARVRREGEVLLRHGAQQVVGVYYPDNQGDFCILVAAQDYAGQTRLAYLRLVSGGVLLVSVIMSFVLGRWFARSALAPISHLVHQAQRVSAADLHLPLPAGEPNDEVGELSATLNLMLQRLKESFERQKSFVSNASHELRTPLTSIMATLEVALNRPRTPEVYVETLESTLQDAHRLKEIINRLLQLAQLDSHEAGLQPGSTMRLDEVLYATCEEVAAQYDPSRIQVLLGRLPADAEQLDVPGDRHLFRLALGNLIGNACKFSTAPVTCTLDCTDEQAIISIADQGIGIAPTELAQVRQTFFRASNAQGIGGYGVGLALANQIFELHGAVLEIESVLHQGTTMRVRMPLRKV</sequence>
<dbReference type="InterPro" id="IPR004358">
    <property type="entry name" value="Sig_transdc_His_kin-like_C"/>
</dbReference>
<evidence type="ECO:0000256" key="7">
    <source>
        <dbReference type="ARBA" id="ARBA00022777"/>
    </source>
</evidence>
<dbReference type="PANTHER" id="PTHR45436:SF5">
    <property type="entry name" value="SENSOR HISTIDINE KINASE TRCS"/>
    <property type="match status" value="1"/>
</dbReference>
<dbReference type="Gene3D" id="6.10.340.10">
    <property type="match status" value="1"/>
</dbReference>
<keyword evidence="6 11" id="KW-0812">Transmembrane</keyword>
<feature type="domain" description="HAMP" evidence="13">
    <location>
        <begin position="176"/>
        <end position="229"/>
    </location>
</feature>
<gene>
    <name evidence="14" type="ORF">FNT36_13755</name>
</gene>
<evidence type="ECO:0000256" key="2">
    <source>
        <dbReference type="ARBA" id="ARBA00004370"/>
    </source>
</evidence>
<evidence type="ECO:0000256" key="10">
    <source>
        <dbReference type="ARBA" id="ARBA00023136"/>
    </source>
</evidence>
<dbReference type="Gene3D" id="3.30.565.10">
    <property type="entry name" value="Histidine kinase-like ATPase, C-terminal domain"/>
    <property type="match status" value="1"/>
</dbReference>
<dbReference type="InterPro" id="IPR036890">
    <property type="entry name" value="HATPase_C_sf"/>
</dbReference>
<dbReference type="InterPro" id="IPR050428">
    <property type="entry name" value="TCS_sensor_his_kinase"/>
</dbReference>
<dbReference type="InterPro" id="IPR003660">
    <property type="entry name" value="HAMP_dom"/>
</dbReference>
<evidence type="ECO:0000313" key="15">
    <source>
        <dbReference type="Proteomes" id="UP000317624"/>
    </source>
</evidence>
<dbReference type="PRINTS" id="PR00344">
    <property type="entry name" value="BCTRLSENSOR"/>
</dbReference>
<keyword evidence="7" id="KW-0418">Kinase</keyword>
<evidence type="ECO:0000256" key="8">
    <source>
        <dbReference type="ARBA" id="ARBA00022989"/>
    </source>
</evidence>
<dbReference type="InterPro" id="IPR003594">
    <property type="entry name" value="HATPase_dom"/>
</dbReference>
<dbReference type="InterPro" id="IPR036097">
    <property type="entry name" value="HisK_dim/P_sf"/>
</dbReference>
<evidence type="ECO:0000259" key="13">
    <source>
        <dbReference type="PROSITE" id="PS50885"/>
    </source>
</evidence>
<proteinExistence type="predicted"/>
<dbReference type="SMART" id="SM00304">
    <property type="entry name" value="HAMP"/>
    <property type="match status" value="1"/>
</dbReference>
<dbReference type="CDD" id="cd06225">
    <property type="entry name" value="HAMP"/>
    <property type="match status" value="1"/>
</dbReference>
<dbReference type="GO" id="GO:0000155">
    <property type="term" value="F:phosphorelay sensor kinase activity"/>
    <property type="evidence" value="ECO:0007669"/>
    <property type="project" value="InterPro"/>
</dbReference>
<dbReference type="EC" id="2.7.13.3" evidence="3"/>
<dbReference type="Pfam" id="PF00512">
    <property type="entry name" value="HisKA"/>
    <property type="match status" value="1"/>
</dbReference>
<dbReference type="SMART" id="SM00387">
    <property type="entry name" value="HATPase_c"/>
    <property type="match status" value="1"/>
</dbReference>
<dbReference type="SUPFAM" id="SSF55874">
    <property type="entry name" value="ATPase domain of HSP90 chaperone/DNA topoisomerase II/histidine kinase"/>
    <property type="match status" value="1"/>
</dbReference>
<dbReference type="GO" id="GO:0005886">
    <property type="term" value="C:plasma membrane"/>
    <property type="evidence" value="ECO:0007669"/>
    <property type="project" value="TreeGrafter"/>
</dbReference>
<dbReference type="SMART" id="SM00388">
    <property type="entry name" value="HisKA"/>
    <property type="match status" value="1"/>
</dbReference>
<dbReference type="SUPFAM" id="SSF47384">
    <property type="entry name" value="Homodimeric domain of signal transducing histidine kinase"/>
    <property type="match status" value="1"/>
</dbReference>
<dbReference type="SUPFAM" id="SSF158472">
    <property type="entry name" value="HAMP domain-like"/>
    <property type="match status" value="1"/>
</dbReference>
<name>A0A558BVI8_9BACT</name>
<dbReference type="Pfam" id="PF00672">
    <property type="entry name" value="HAMP"/>
    <property type="match status" value="1"/>
</dbReference>
<dbReference type="Pfam" id="PF02518">
    <property type="entry name" value="HATPase_c"/>
    <property type="match status" value="1"/>
</dbReference>
<protein>
    <recommendedName>
        <fullName evidence="3">histidine kinase</fullName>
        <ecNumber evidence="3">2.7.13.3</ecNumber>
    </recommendedName>
</protein>
<evidence type="ECO:0000256" key="5">
    <source>
        <dbReference type="ARBA" id="ARBA00022679"/>
    </source>
</evidence>
<comment type="subcellular location">
    <subcellularLocation>
        <location evidence="2">Membrane</location>
    </subcellularLocation>
</comment>
<dbReference type="PROSITE" id="PS50109">
    <property type="entry name" value="HIS_KIN"/>
    <property type="match status" value="1"/>
</dbReference>
<comment type="catalytic activity">
    <reaction evidence="1">
        <text>ATP + protein L-histidine = ADP + protein N-phospho-L-histidine.</text>
        <dbReference type="EC" id="2.7.13.3"/>
    </reaction>
</comment>
<dbReference type="Gene3D" id="1.10.287.130">
    <property type="match status" value="1"/>
</dbReference>
<evidence type="ECO:0000259" key="12">
    <source>
        <dbReference type="PROSITE" id="PS50109"/>
    </source>
</evidence>
<reference evidence="14 15" key="1">
    <citation type="submission" date="2019-07" db="EMBL/GenBank/DDBJ databases">
        <title>Hymenobacter sp. straun FUR1 Genome sequencing and assembly.</title>
        <authorList>
            <person name="Chhetri G."/>
        </authorList>
    </citation>
    <scope>NUCLEOTIDE SEQUENCE [LARGE SCALE GENOMIC DNA]</scope>
    <source>
        <strain evidence="14 15">Fur1</strain>
    </source>
</reference>
<dbReference type="PROSITE" id="PS50885">
    <property type="entry name" value="HAMP"/>
    <property type="match status" value="1"/>
</dbReference>
<dbReference type="InterPro" id="IPR003661">
    <property type="entry name" value="HisK_dim/P_dom"/>
</dbReference>
<comment type="caution">
    <text evidence="14">The sequence shown here is derived from an EMBL/GenBank/DDBJ whole genome shotgun (WGS) entry which is preliminary data.</text>
</comment>
<evidence type="ECO:0000256" key="1">
    <source>
        <dbReference type="ARBA" id="ARBA00000085"/>
    </source>
</evidence>
<organism evidence="14 15">
    <name type="scientific">Hymenobacter setariae</name>
    <dbReference type="NCBI Taxonomy" id="2594794"/>
    <lineage>
        <taxon>Bacteria</taxon>
        <taxon>Pseudomonadati</taxon>
        <taxon>Bacteroidota</taxon>
        <taxon>Cytophagia</taxon>
        <taxon>Cytophagales</taxon>
        <taxon>Hymenobacteraceae</taxon>
        <taxon>Hymenobacter</taxon>
    </lineage>
</organism>
<keyword evidence="5" id="KW-0808">Transferase</keyword>
<dbReference type="PANTHER" id="PTHR45436">
    <property type="entry name" value="SENSOR HISTIDINE KINASE YKOH"/>
    <property type="match status" value="1"/>
</dbReference>
<keyword evidence="4" id="KW-0597">Phosphoprotein</keyword>
<dbReference type="Proteomes" id="UP000317624">
    <property type="component" value="Unassembled WGS sequence"/>
</dbReference>
<dbReference type="OrthoDB" id="9786919at2"/>
<feature type="domain" description="Histidine kinase" evidence="12">
    <location>
        <begin position="237"/>
        <end position="454"/>
    </location>
</feature>
<keyword evidence="8 11" id="KW-1133">Transmembrane helix</keyword>
<evidence type="ECO:0000256" key="3">
    <source>
        <dbReference type="ARBA" id="ARBA00012438"/>
    </source>
</evidence>
<evidence type="ECO:0000313" key="14">
    <source>
        <dbReference type="EMBL" id="TVT40536.1"/>
    </source>
</evidence>